<evidence type="ECO:0000259" key="3">
    <source>
        <dbReference type="Pfam" id="PF00881"/>
    </source>
</evidence>
<dbReference type="InterPro" id="IPR000415">
    <property type="entry name" value="Nitroreductase-like"/>
</dbReference>
<protein>
    <submittedName>
        <fullName evidence="4">Nitroreductase family protein</fullName>
    </submittedName>
</protein>
<evidence type="ECO:0000256" key="1">
    <source>
        <dbReference type="ARBA" id="ARBA00007118"/>
    </source>
</evidence>
<dbReference type="SUPFAM" id="SSF55469">
    <property type="entry name" value="FMN-dependent nitroreductase-like"/>
    <property type="match status" value="1"/>
</dbReference>
<dbReference type="RefSeq" id="WP_047914691.1">
    <property type="nucleotide sequence ID" value="NZ_LN774769.1"/>
</dbReference>
<dbReference type="EMBL" id="LN774769">
    <property type="protein sequence ID" value="CEN27404.1"/>
    <property type="molecule type" value="Genomic_DNA"/>
</dbReference>
<dbReference type="PANTHER" id="PTHR43673">
    <property type="entry name" value="NAD(P)H NITROREDUCTASE YDGI-RELATED"/>
    <property type="match status" value="1"/>
</dbReference>
<dbReference type="Proteomes" id="UP000033166">
    <property type="component" value="Chromosome I"/>
</dbReference>
<dbReference type="InterPro" id="IPR029479">
    <property type="entry name" value="Nitroreductase"/>
</dbReference>
<evidence type="ECO:0000313" key="5">
    <source>
        <dbReference type="Proteomes" id="UP000033166"/>
    </source>
</evidence>
<sequence length="202" mass="22174">MEFSKVNHSRHKVTEFDGSRLPIAEVKAILAEAILAPSAHNIQPWHFAIVASDEKRTALSTAMHGKNAAQHEAAGATLVVYSDTDLTARVHDLVEIGADFLPEASKEMLLTRLPGMFDKFSPEELSDYLALNIGLVAQNIVLVATDKGLKTNMILGFDKVKAKEVLAIEERFRPELIITMGYSDTEGTASYRLPVNDITDVI</sequence>
<dbReference type="HOGENOM" id="CLU_070764_4_5_9"/>
<dbReference type="KEGG" id="lpk:LACPI_0204"/>
<dbReference type="PANTHER" id="PTHR43673:SF10">
    <property type="entry name" value="NADH DEHYDROGENASE_NAD(P)H NITROREDUCTASE XCC3605-RELATED"/>
    <property type="match status" value="1"/>
</dbReference>
<dbReference type="STRING" id="1364.LP2241_10180"/>
<evidence type="ECO:0000313" key="4">
    <source>
        <dbReference type="EMBL" id="CEN27404.1"/>
    </source>
</evidence>
<feature type="domain" description="Nitroreductase" evidence="3">
    <location>
        <begin position="10"/>
        <end position="182"/>
    </location>
</feature>
<dbReference type="GO" id="GO:0016491">
    <property type="term" value="F:oxidoreductase activity"/>
    <property type="evidence" value="ECO:0007669"/>
    <property type="project" value="UniProtKB-KW"/>
</dbReference>
<name>A0A0D6DU02_9LACT</name>
<dbReference type="Gene3D" id="3.40.109.10">
    <property type="entry name" value="NADH Oxidase"/>
    <property type="match status" value="1"/>
</dbReference>
<dbReference type="AlphaFoldDB" id="A0A0D6DU02"/>
<reference evidence="5" key="1">
    <citation type="submission" date="2015-01" db="EMBL/GenBank/DDBJ databases">
        <authorList>
            <person name="Andreevskaya M."/>
        </authorList>
    </citation>
    <scope>NUCLEOTIDE SEQUENCE [LARGE SCALE GENOMIC DNA]</scope>
    <source>
        <strain evidence="5">MKFS47</strain>
    </source>
</reference>
<organism evidence="4 5">
    <name type="scientific">Pseudolactococcus piscium MKFS47</name>
    <dbReference type="NCBI Taxonomy" id="297352"/>
    <lineage>
        <taxon>Bacteria</taxon>
        <taxon>Bacillati</taxon>
        <taxon>Bacillota</taxon>
        <taxon>Bacilli</taxon>
        <taxon>Lactobacillales</taxon>
        <taxon>Streptococcaceae</taxon>
        <taxon>Pseudolactococcus</taxon>
    </lineage>
</organism>
<keyword evidence="2" id="KW-0560">Oxidoreductase</keyword>
<dbReference type="Pfam" id="PF00881">
    <property type="entry name" value="Nitroreductase"/>
    <property type="match status" value="1"/>
</dbReference>
<proteinExistence type="inferred from homology"/>
<evidence type="ECO:0000256" key="2">
    <source>
        <dbReference type="ARBA" id="ARBA00023002"/>
    </source>
</evidence>
<comment type="similarity">
    <text evidence="1">Belongs to the nitroreductase family.</text>
</comment>
<gene>
    <name evidence="4" type="ORF">LACPI_0204</name>
</gene>
<accession>A0A0D6DU02</accession>